<sequence>MKFGFSVVFSLLAVVSARKCGTPEPTKEQLQVSAQMAIEALESPNSFSAAAVVTIPTYFHVLRSGTSVSQGNIPDSALQEQLNVLNEDYASTGFQFNLLGITRTTNSAWYNDQNEAAMKQSLRKGDYKTLNVYFQNLGDGLLGYCYFPETETSSSLLYDGCSILSTSVPGGSATGYDLGRTATHEIGHWFGLYHTFQGGCSGGDSVSDTAAEASATSGCPTSKDTCTGSSYPGVDPIHNYMDYSTDVCMYEFTPGQATRMLQQYNRYRA</sequence>
<keyword evidence="8" id="KW-1015">Disulfide bond</keyword>
<evidence type="ECO:0000256" key="9">
    <source>
        <dbReference type="SAM" id="SignalP"/>
    </source>
</evidence>
<feature type="domain" description="Peptidase M43 pregnancy-associated plasma-A" evidence="10">
    <location>
        <begin position="126"/>
        <end position="262"/>
    </location>
</feature>
<proteinExistence type="inferred from homology"/>
<dbReference type="GO" id="GO:0006508">
    <property type="term" value="P:proteolysis"/>
    <property type="evidence" value="ECO:0007669"/>
    <property type="project" value="UniProtKB-KW"/>
</dbReference>
<evidence type="ECO:0000256" key="5">
    <source>
        <dbReference type="ARBA" id="ARBA00022801"/>
    </source>
</evidence>
<keyword evidence="7 11" id="KW-0482">Metalloprotease</keyword>
<dbReference type="InParanoid" id="A0A3N4KZE7"/>
<dbReference type="InterPro" id="IPR024079">
    <property type="entry name" value="MetalloPept_cat_dom_sf"/>
</dbReference>
<evidence type="ECO:0000256" key="8">
    <source>
        <dbReference type="ARBA" id="ARBA00023157"/>
    </source>
</evidence>
<evidence type="ECO:0000256" key="7">
    <source>
        <dbReference type="ARBA" id="ARBA00023049"/>
    </source>
</evidence>
<accession>A0A3N4KZE7</accession>
<evidence type="ECO:0000256" key="2">
    <source>
        <dbReference type="ARBA" id="ARBA00022670"/>
    </source>
</evidence>
<dbReference type="Gene3D" id="3.40.390.10">
    <property type="entry name" value="Collagenase (Catalytic Domain)"/>
    <property type="match status" value="1"/>
</dbReference>
<dbReference type="STRING" id="1392247.A0A3N4KZE7"/>
<reference evidence="11 12" key="1">
    <citation type="journal article" date="2018" name="Nat. Ecol. Evol.">
        <title>Pezizomycetes genomes reveal the molecular basis of ectomycorrhizal truffle lifestyle.</title>
        <authorList>
            <person name="Murat C."/>
            <person name="Payen T."/>
            <person name="Noel B."/>
            <person name="Kuo A."/>
            <person name="Morin E."/>
            <person name="Chen J."/>
            <person name="Kohler A."/>
            <person name="Krizsan K."/>
            <person name="Balestrini R."/>
            <person name="Da Silva C."/>
            <person name="Montanini B."/>
            <person name="Hainaut M."/>
            <person name="Levati E."/>
            <person name="Barry K.W."/>
            <person name="Belfiori B."/>
            <person name="Cichocki N."/>
            <person name="Clum A."/>
            <person name="Dockter R.B."/>
            <person name="Fauchery L."/>
            <person name="Guy J."/>
            <person name="Iotti M."/>
            <person name="Le Tacon F."/>
            <person name="Lindquist E.A."/>
            <person name="Lipzen A."/>
            <person name="Malagnac F."/>
            <person name="Mello A."/>
            <person name="Molinier V."/>
            <person name="Miyauchi S."/>
            <person name="Poulain J."/>
            <person name="Riccioni C."/>
            <person name="Rubini A."/>
            <person name="Sitrit Y."/>
            <person name="Splivallo R."/>
            <person name="Traeger S."/>
            <person name="Wang M."/>
            <person name="Zifcakova L."/>
            <person name="Wipf D."/>
            <person name="Zambonelli A."/>
            <person name="Paolocci F."/>
            <person name="Nowrousian M."/>
            <person name="Ottonello S."/>
            <person name="Baldrian P."/>
            <person name="Spatafora J.W."/>
            <person name="Henrissat B."/>
            <person name="Nagy L.G."/>
            <person name="Aury J.M."/>
            <person name="Wincker P."/>
            <person name="Grigoriev I.V."/>
            <person name="Bonfante P."/>
            <person name="Martin F.M."/>
        </authorList>
    </citation>
    <scope>NUCLEOTIDE SEQUENCE [LARGE SCALE GENOMIC DNA]</scope>
    <source>
        <strain evidence="11 12">CCBAS932</strain>
    </source>
</reference>
<evidence type="ECO:0000259" key="10">
    <source>
        <dbReference type="Pfam" id="PF05572"/>
    </source>
</evidence>
<name>A0A3N4KZE7_9PEZI</name>
<comment type="similarity">
    <text evidence="1">Belongs to the peptidase M43B family.</text>
</comment>
<evidence type="ECO:0000313" key="11">
    <source>
        <dbReference type="EMBL" id="RPB13711.1"/>
    </source>
</evidence>
<dbReference type="PANTHER" id="PTHR47466:SF1">
    <property type="entry name" value="METALLOPROTEASE MEP1 (AFU_ORTHOLOGUE AFUA_1G07730)-RELATED"/>
    <property type="match status" value="1"/>
</dbReference>
<organism evidence="11 12">
    <name type="scientific">Morchella conica CCBAS932</name>
    <dbReference type="NCBI Taxonomy" id="1392247"/>
    <lineage>
        <taxon>Eukaryota</taxon>
        <taxon>Fungi</taxon>
        <taxon>Dikarya</taxon>
        <taxon>Ascomycota</taxon>
        <taxon>Pezizomycotina</taxon>
        <taxon>Pezizomycetes</taxon>
        <taxon>Pezizales</taxon>
        <taxon>Morchellaceae</taxon>
        <taxon>Morchella</taxon>
    </lineage>
</organism>
<dbReference type="InterPro" id="IPR008754">
    <property type="entry name" value="Peptidase_M43"/>
</dbReference>
<evidence type="ECO:0000256" key="6">
    <source>
        <dbReference type="ARBA" id="ARBA00022833"/>
    </source>
</evidence>
<feature type="signal peptide" evidence="9">
    <location>
        <begin position="1"/>
        <end position="17"/>
    </location>
</feature>
<gene>
    <name evidence="11" type="ORF">P167DRAFT_504562</name>
</gene>
<keyword evidence="2 11" id="KW-0645">Protease</keyword>
<keyword evidence="4 9" id="KW-0732">Signal</keyword>
<evidence type="ECO:0000256" key="3">
    <source>
        <dbReference type="ARBA" id="ARBA00022723"/>
    </source>
</evidence>
<evidence type="ECO:0000256" key="4">
    <source>
        <dbReference type="ARBA" id="ARBA00022729"/>
    </source>
</evidence>
<evidence type="ECO:0000313" key="12">
    <source>
        <dbReference type="Proteomes" id="UP000277580"/>
    </source>
</evidence>
<keyword evidence="5" id="KW-0378">Hydrolase</keyword>
<dbReference type="EMBL" id="ML119121">
    <property type="protein sequence ID" value="RPB13711.1"/>
    <property type="molecule type" value="Genomic_DNA"/>
</dbReference>
<dbReference type="GO" id="GO:0008237">
    <property type="term" value="F:metallopeptidase activity"/>
    <property type="evidence" value="ECO:0007669"/>
    <property type="project" value="UniProtKB-KW"/>
</dbReference>
<evidence type="ECO:0000256" key="1">
    <source>
        <dbReference type="ARBA" id="ARBA00008721"/>
    </source>
</evidence>
<keyword evidence="12" id="KW-1185">Reference proteome</keyword>
<dbReference type="PANTHER" id="PTHR47466">
    <property type="match status" value="1"/>
</dbReference>
<dbReference type="GO" id="GO:0046872">
    <property type="term" value="F:metal ion binding"/>
    <property type="evidence" value="ECO:0007669"/>
    <property type="project" value="UniProtKB-KW"/>
</dbReference>
<dbReference type="SUPFAM" id="SSF55486">
    <property type="entry name" value="Metalloproteases ('zincins'), catalytic domain"/>
    <property type="match status" value="1"/>
</dbReference>
<keyword evidence="3" id="KW-0479">Metal-binding</keyword>
<dbReference type="AlphaFoldDB" id="A0A3N4KZE7"/>
<dbReference type="Proteomes" id="UP000277580">
    <property type="component" value="Unassembled WGS sequence"/>
</dbReference>
<dbReference type="Pfam" id="PF05572">
    <property type="entry name" value="Peptidase_M43"/>
    <property type="match status" value="1"/>
</dbReference>
<dbReference type="OrthoDB" id="536211at2759"/>
<keyword evidence="6" id="KW-0862">Zinc</keyword>
<feature type="chain" id="PRO_5018067862" evidence="9">
    <location>
        <begin position="18"/>
        <end position="269"/>
    </location>
</feature>
<dbReference type="CDD" id="cd04275">
    <property type="entry name" value="ZnMc_pappalysin_like"/>
    <property type="match status" value="1"/>
</dbReference>
<protein>
    <submittedName>
        <fullName evidence="11">Extracellular metalloprotease</fullName>
    </submittedName>
</protein>